<comment type="similarity">
    <text evidence="8">Belongs to the glycosyltransferase group 1 family.</text>
</comment>
<evidence type="ECO:0000256" key="8">
    <source>
        <dbReference type="RuleBase" id="RU365103"/>
    </source>
</evidence>
<evidence type="ECO:0000256" key="5">
    <source>
        <dbReference type="ARBA" id="ARBA00022679"/>
    </source>
</evidence>
<evidence type="ECO:0000256" key="4">
    <source>
        <dbReference type="ARBA" id="ARBA00019077"/>
    </source>
</evidence>
<dbReference type="EC" id="2.4.99.12" evidence="3 8"/>
<dbReference type="RefSeq" id="WP_093992506.1">
    <property type="nucleotide sequence ID" value="NZ_FXZK01000004.1"/>
</dbReference>
<dbReference type="InterPro" id="IPR039901">
    <property type="entry name" value="Kdotransferase"/>
</dbReference>
<evidence type="ECO:0000313" key="12">
    <source>
        <dbReference type="Proteomes" id="UP000201613"/>
    </source>
</evidence>
<keyword evidence="8" id="KW-0448">Lipopolysaccharide biosynthesis</keyword>
<dbReference type="PANTHER" id="PTHR42755">
    <property type="entry name" value="3-DEOXY-MANNO-OCTULOSONATE CYTIDYLYLTRANSFERASE"/>
    <property type="match status" value="1"/>
</dbReference>
<organism evidence="11 12">
    <name type="scientific">Flavimaricola marinus</name>
    <dbReference type="NCBI Taxonomy" id="1819565"/>
    <lineage>
        <taxon>Bacteria</taxon>
        <taxon>Pseudomonadati</taxon>
        <taxon>Pseudomonadota</taxon>
        <taxon>Alphaproteobacteria</taxon>
        <taxon>Rhodobacterales</taxon>
        <taxon>Paracoccaceae</taxon>
        <taxon>Flavimaricola</taxon>
    </lineage>
</organism>
<comment type="function">
    <text evidence="1 8">Involved in lipopolysaccharide (LPS) biosynthesis. Catalyzes the transfer of 3-deoxy-D-manno-octulosonate (Kdo) residue(s) from CMP-Kdo to lipid IV(A), the tetraacyldisaccharide-1,4'-bisphosphate precursor of lipid A.</text>
</comment>
<dbReference type="GO" id="GO:0009244">
    <property type="term" value="P:lipopolysaccharide core region biosynthetic process"/>
    <property type="evidence" value="ECO:0007669"/>
    <property type="project" value="UniProtKB-UniRule"/>
</dbReference>
<evidence type="ECO:0000256" key="6">
    <source>
        <dbReference type="ARBA" id="ARBA00031445"/>
    </source>
</evidence>
<dbReference type="Gene3D" id="3.40.50.11720">
    <property type="entry name" value="3-Deoxy-D-manno-octulosonic-acid transferase, N-terminal domain"/>
    <property type="match status" value="1"/>
</dbReference>
<feature type="domain" description="3-deoxy-D-manno-octulosonic-acid transferase N-terminal" evidence="10">
    <location>
        <begin position="33"/>
        <end position="190"/>
    </location>
</feature>
<dbReference type="InterPro" id="IPR007507">
    <property type="entry name" value="Glycos_transf_N"/>
</dbReference>
<evidence type="ECO:0000259" key="10">
    <source>
        <dbReference type="Pfam" id="PF04413"/>
    </source>
</evidence>
<feature type="compositionally biased region" description="Basic and acidic residues" evidence="9">
    <location>
        <begin position="18"/>
        <end position="33"/>
    </location>
</feature>
<dbReference type="InterPro" id="IPR038107">
    <property type="entry name" value="Glycos_transf_N_sf"/>
</dbReference>
<proteinExistence type="inferred from homology"/>
<dbReference type="Proteomes" id="UP000201613">
    <property type="component" value="Unassembled WGS sequence"/>
</dbReference>
<name>A0A238LH79_9RHOB</name>
<dbReference type="PANTHER" id="PTHR42755:SF1">
    <property type="entry name" value="3-DEOXY-D-MANNO-OCTULOSONIC ACID TRANSFERASE, MITOCHONDRIAL-RELATED"/>
    <property type="match status" value="1"/>
</dbReference>
<accession>A0A238LH79</accession>
<evidence type="ECO:0000256" key="9">
    <source>
        <dbReference type="SAM" id="MobiDB-lite"/>
    </source>
</evidence>
<dbReference type="GO" id="GO:0043842">
    <property type="term" value="F:Kdo transferase activity"/>
    <property type="evidence" value="ECO:0007669"/>
    <property type="project" value="UniProtKB-EC"/>
</dbReference>
<dbReference type="UniPathway" id="UPA00958"/>
<dbReference type="Pfam" id="PF04413">
    <property type="entry name" value="Glycos_transf_N"/>
    <property type="match status" value="1"/>
</dbReference>
<comment type="subcellular location">
    <subcellularLocation>
        <location evidence="8">Cell membrane</location>
    </subcellularLocation>
</comment>
<keyword evidence="8" id="KW-0472">Membrane</keyword>
<dbReference type="GO" id="GO:0005886">
    <property type="term" value="C:plasma membrane"/>
    <property type="evidence" value="ECO:0007669"/>
    <property type="project" value="UniProtKB-SubCell"/>
</dbReference>
<reference evidence="12" key="1">
    <citation type="submission" date="2017-05" db="EMBL/GenBank/DDBJ databases">
        <authorList>
            <person name="Rodrigo-Torres L."/>
            <person name="Arahal R. D."/>
            <person name="Lucena T."/>
        </authorList>
    </citation>
    <scope>NUCLEOTIDE SEQUENCE [LARGE SCALE GENOMIC DNA]</scope>
    <source>
        <strain evidence="12">CECT 8899</strain>
    </source>
</reference>
<keyword evidence="8" id="KW-1003">Cell membrane</keyword>
<dbReference type="AlphaFoldDB" id="A0A238LH79"/>
<feature type="region of interest" description="Disordered" evidence="9">
    <location>
        <begin position="18"/>
        <end position="37"/>
    </location>
</feature>
<protein>
    <recommendedName>
        <fullName evidence="4 8">3-deoxy-D-manno-octulosonic acid transferase</fullName>
        <shortName evidence="8">Kdo transferase</shortName>
        <ecNumber evidence="3 8">2.4.99.12</ecNumber>
    </recommendedName>
    <alternativeName>
        <fullName evidence="6 8">Lipid IV(A) 3-deoxy-D-manno-octulosonic acid transferase</fullName>
    </alternativeName>
</protein>
<gene>
    <name evidence="11" type="primary">waaA_2</name>
    <name evidence="11" type="ORF">LOM8899_02467</name>
</gene>
<evidence type="ECO:0000313" key="11">
    <source>
        <dbReference type="EMBL" id="SMY08316.1"/>
    </source>
</evidence>
<dbReference type="GO" id="GO:0009245">
    <property type="term" value="P:lipid A biosynthetic process"/>
    <property type="evidence" value="ECO:0007669"/>
    <property type="project" value="TreeGrafter"/>
</dbReference>
<dbReference type="Gene3D" id="3.40.50.2000">
    <property type="entry name" value="Glycogen Phosphorylase B"/>
    <property type="match status" value="1"/>
</dbReference>
<dbReference type="OrthoDB" id="9789797at2"/>
<keyword evidence="12" id="KW-1185">Reference proteome</keyword>
<evidence type="ECO:0000256" key="2">
    <source>
        <dbReference type="ARBA" id="ARBA00004713"/>
    </source>
</evidence>
<sequence>MAQPRTLSSFLALRRGATDADRAAQSDGRDTSRPKGPLLWAHCAEPDRLGALSDLVDRLRAEGDRLNMVLTLPPDLAGELPVIDGLSVLHAPVDHARAVRGFLDHWKPDVLLWLGGPLRSVLLGEARKMAMVRILAALDEDAPLLEGRLWLPGLARSALDSFDAALVTDAASGARLRRAGMSEGRITVAGPFEPGSAVLPYIERDHRELVALLGPRPAWHAANVPTAELPAVIRAHQIASRRSHRLLLILSTPDPDAAEPLIAAEGLSCANRIAGADPDAGTEVLLTDTAEPGLWYRLAALSYLGGTFTGAPCSDPFEAAALGSGLLHGIRTANHEAHFDRLTAAGGSRNISHPDDLGNAVETLLAPDKTAAMAHAAWEVTSAGAETSNQVVALIRSALDRAEER</sequence>
<evidence type="ECO:0000256" key="1">
    <source>
        <dbReference type="ARBA" id="ARBA00003394"/>
    </source>
</evidence>
<comment type="catalytic activity">
    <reaction evidence="7 8">
        <text>lipid IVA (E. coli) + CMP-3-deoxy-beta-D-manno-octulosonate = alpha-Kdo-(2-&gt;6)-lipid IVA (E. coli) + CMP + H(+)</text>
        <dbReference type="Rhea" id="RHEA:28066"/>
        <dbReference type="ChEBI" id="CHEBI:15378"/>
        <dbReference type="ChEBI" id="CHEBI:58603"/>
        <dbReference type="ChEBI" id="CHEBI:60364"/>
        <dbReference type="ChEBI" id="CHEBI:60377"/>
        <dbReference type="ChEBI" id="CHEBI:85987"/>
        <dbReference type="EC" id="2.4.99.12"/>
    </reaction>
</comment>
<keyword evidence="11" id="KW-0328">Glycosyltransferase</keyword>
<evidence type="ECO:0000256" key="7">
    <source>
        <dbReference type="ARBA" id="ARBA00049183"/>
    </source>
</evidence>
<comment type="pathway">
    <text evidence="2 8">Bacterial outer membrane biogenesis; LPS core biosynthesis.</text>
</comment>
<dbReference type="EMBL" id="FXZK01000004">
    <property type="protein sequence ID" value="SMY08316.1"/>
    <property type="molecule type" value="Genomic_DNA"/>
</dbReference>
<evidence type="ECO:0000256" key="3">
    <source>
        <dbReference type="ARBA" id="ARBA00012621"/>
    </source>
</evidence>
<keyword evidence="5 8" id="KW-0808">Transferase</keyword>